<evidence type="ECO:0000256" key="2">
    <source>
        <dbReference type="ARBA" id="ARBA00007092"/>
    </source>
</evidence>
<dbReference type="PANTHER" id="PTHR22748">
    <property type="entry name" value="AP ENDONUCLEASE"/>
    <property type="match status" value="1"/>
</dbReference>
<dbReference type="GO" id="GO:0008311">
    <property type="term" value="F:double-stranded DNA 3'-5' DNA exonuclease activity"/>
    <property type="evidence" value="ECO:0007669"/>
    <property type="project" value="TreeGrafter"/>
</dbReference>
<comment type="similarity">
    <text evidence="2">Belongs to the DNA repair enzymes AP/ExoA family.</text>
</comment>
<dbReference type="InterPro" id="IPR004808">
    <property type="entry name" value="AP_endonuc_1"/>
</dbReference>
<sequence length="221" mass="25206">MEINIISWNIRGLGRREKARAIRNLIQEKKPQIMLIQETKIGAFSSSMLRSMGGAKDFEFCFSPTDGSAGGLICLWNPKFFIKSDVIIEKRFIVLFGKFRGVDRDCGIINMYGPNAEAEKGDFFNSLLNVMSRYRVAWCLGGDFNAIVGMEEKQGRSWNFAAMEVFRDFIQLSKLVNLPLKGGAFTWSNNRDPPTFVRLDRFLVDTDFLEGFPELNQFLLS</sequence>
<feature type="domain" description="Endonuclease/exonuclease/phosphatase" evidence="6">
    <location>
        <begin position="6"/>
        <end position="208"/>
    </location>
</feature>
<gene>
    <name evidence="7" type="ORF">HRI_004207400</name>
</gene>
<evidence type="ECO:0000256" key="4">
    <source>
        <dbReference type="ARBA" id="ARBA00022801"/>
    </source>
</evidence>
<dbReference type="GO" id="GO:0008081">
    <property type="term" value="F:phosphoric diester hydrolase activity"/>
    <property type="evidence" value="ECO:0007669"/>
    <property type="project" value="TreeGrafter"/>
</dbReference>
<dbReference type="PANTHER" id="PTHR22748:SF11">
    <property type="entry name" value="OS07G0184032 PROTEIN"/>
    <property type="match status" value="1"/>
</dbReference>
<dbReference type="SUPFAM" id="SSF56219">
    <property type="entry name" value="DNase I-like"/>
    <property type="match status" value="1"/>
</dbReference>
<dbReference type="EMBL" id="BSYR01000044">
    <property type="protein sequence ID" value="GMJ05382.1"/>
    <property type="molecule type" value="Genomic_DNA"/>
</dbReference>
<dbReference type="GO" id="GO:0003906">
    <property type="term" value="F:DNA-(apurinic or apyrimidinic site) endonuclease activity"/>
    <property type="evidence" value="ECO:0007669"/>
    <property type="project" value="TreeGrafter"/>
</dbReference>
<reference evidence="7" key="1">
    <citation type="submission" date="2023-05" db="EMBL/GenBank/DDBJ databases">
        <title>Genome and transcriptome analyses reveal genes involved in the formation of fine ridges on petal epidermal cells in Hibiscus trionum.</title>
        <authorList>
            <person name="Koshimizu S."/>
            <person name="Masuda S."/>
            <person name="Ishii T."/>
            <person name="Shirasu K."/>
            <person name="Hoshino A."/>
            <person name="Arita M."/>
        </authorList>
    </citation>
    <scope>NUCLEOTIDE SEQUENCE</scope>
    <source>
        <strain evidence="7">Hamamatsu line</strain>
    </source>
</reference>
<organism evidence="7 8">
    <name type="scientific">Hibiscus trionum</name>
    <name type="common">Flower of an hour</name>
    <dbReference type="NCBI Taxonomy" id="183268"/>
    <lineage>
        <taxon>Eukaryota</taxon>
        <taxon>Viridiplantae</taxon>
        <taxon>Streptophyta</taxon>
        <taxon>Embryophyta</taxon>
        <taxon>Tracheophyta</taxon>
        <taxon>Spermatophyta</taxon>
        <taxon>Magnoliopsida</taxon>
        <taxon>eudicotyledons</taxon>
        <taxon>Gunneridae</taxon>
        <taxon>Pentapetalae</taxon>
        <taxon>rosids</taxon>
        <taxon>malvids</taxon>
        <taxon>Malvales</taxon>
        <taxon>Malvaceae</taxon>
        <taxon>Malvoideae</taxon>
        <taxon>Hibiscus</taxon>
    </lineage>
</organism>
<keyword evidence="5" id="KW-0460">Magnesium</keyword>
<dbReference type="Pfam" id="PF03372">
    <property type="entry name" value="Exo_endo_phos"/>
    <property type="match status" value="1"/>
</dbReference>
<dbReference type="Proteomes" id="UP001165190">
    <property type="component" value="Unassembled WGS sequence"/>
</dbReference>
<dbReference type="InterPro" id="IPR005135">
    <property type="entry name" value="Endo/exonuclease/phosphatase"/>
</dbReference>
<dbReference type="Gene3D" id="3.60.10.10">
    <property type="entry name" value="Endonuclease/exonuclease/phosphatase"/>
    <property type="match status" value="1"/>
</dbReference>
<dbReference type="InterPro" id="IPR036691">
    <property type="entry name" value="Endo/exonu/phosph_ase_sf"/>
</dbReference>
<proteinExistence type="inferred from homology"/>
<keyword evidence="4" id="KW-0378">Hydrolase</keyword>
<evidence type="ECO:0000256" key="5">
    <source>
        <dbReference type="ARBA" id="ARBA00022842"/>
    </source>
</evidence>
<keyword evidence="8" id="KW-1185">Reference proteome</keyword>
<dbReference type="GO" id="GO:0046872">
    <property type="term" value="F:metal ion binding"/>
    <property type="evidence" value="ECO:0007669"/>
    <property type="project" value="UniProtKB-KW"/>
</dbReference>
<evidence type="ECO:0000259" key="6">
    <source>
        <dbReference type="Pfam" id="PF03372"/>
    </source>
</evidence>
<comment type="cofactor">
    <cofactor evidence="1">
        <name>Mg(2+)</name>
        <dbReference type="ChEBI" id="CHEBI:18420"/>
    </cofactor>
</comment>
<evidence type="ECO:0000256" key="3">
    <source>
        <dbReference type="ARBA" id="ARBA00022723"/>
    </source>
</evidence>
<comment type="caution">
    <text evidence="7">The sequence shown here is derived from an EMBL/GenBank/DDBJ whole genome shotgun (WGS) entry which is preliminary data.</text>
</comment>
<protein>
    <recommendedName>
        <fullName evidence="6">Endonuclease/exonuclease/phosphatase domain-containing protein</fullName>
    </recommendedName>
</protein>
<evidence type="ECO:0000256" key="1">
    <source>
        <dbReference type="ARBA" id="ARBA00001946"/>
    </source>
</evidence>
<evidence type="ECO:0000313" key="7">
    <source>
        <dbReference type="EMBL" id="GMJ05382.1"/>
    </source>
</evidence>
<evidence type="ECO:0000313" key="8">
    <source>
        <dbReference type="Proteomes" id="UP001165190"/>
    </source>
</evidence>
<accession>A0A9W7MLW5</accession>
<dbReference type="OrthoDB" id="1881450at2759"/>
<dbReference type="GO" id="GO:0006284">
    <property type="term" value="P:base-excision repair"/>
    <property type="evidence" value="ECO:0007669"/>
    <property type="project" value="TreeGrafter"/>
</dbReference>
<name>A0A9W7MLW5_HIBTR</name>
<dbReference type="AlphaFoldDB" id="A0A9W7MLW5"/>
<keyword evidence="3" id="KW-0479">Metal-binding</keyword>
<dbReference type="GO" id="GO:0005634">
    <property type="term" value="C:nucleus"/>
    <property type="evidence" value="ECO:0007669"/>
    <property type="project" value="TreeGrafter"/>
</dbReference>